<evidence type="ECO:0000256" key="10">
    <source>
        <dbReference type="SAM" id="Phobius"/>
    </source>
</evidence>
<dbReference type="OrthoDB" id="73273at2759"/>
<keyword evidence="13" id="KW-1185">Reference proteome</keyword>
<evidence type="ECO:0000256" key="3">
    <source>
        <dbReference type="ARBA" id="ARBA00022448"/>
    </source>
</evidence>
<feature type="transmembrane region" description="Helical" evidence="10">
    <location>
        <begin position="88"/>
        <end position="112"/>
    </location>
</feature>
<organism evidence="12 13">
    <name type="scientific">Planoprotostelium fungivorum</name>
    <dbReference type="NCBI Taxonomy" id="1890364"/>
    <lineage>
        <taxon>Eukaryota</taxon>
        <taxon>Amoebozoa</taxon>
        <taxon>Evosea</taxon>
        <taxon>Variosea</taxon>
        <taxon>Cavosteliida</taxon>
        <taxon>Cavosteliaceae</taxon>
        <taxon>Planoprotostelium</taxon>
    </lineage>
</organism>
<accession>A0A2P6N694</accession>
<feature type="non-terminal residue" evidence="12">
    <location>
        <position position="643"/>
    </location>
</feature>
<feature type="transmembrane region" description="Helical" evidence="10">
    <location>
        <begin position="289"/>
        <end position="310"/>
    </location>
</feature>
<dbReference type="InParanoid" id="A0A2P6N694"/>
<gene>
    <name evidence="12" type="ORF">PROFUN_12849</name>
</gene>
<dbReference type="InterPro" id="IPR050854">
    <property type="entry name" value="LMBD1_LysCbl_Transport"/>
</dbReference>
<evidence type="ECO:0000313" key="12">
    <source>
        <dbReference type="EMBL" id="PRP79481.1"/>
    </source>
</evidence>
<dbReference type="STRING" id="1890364.A0A2P6N694"/>
<keyword evidence="6 10" id="KW-1133">Transmembrane helix</keyword>
<dbReference type="FunCoup" id="A0A2P6N694">
    <property type="interactions" value="67"/>
</dbReference>
<feature type="transmembrane region" description="Helical" evidence="10">
    <location>
        <begin position="357"/>
        <end position="380"/>
    </location>
</feature>
<sequence length="643" mass="71334">MIALAWVIFGLIILALVAFSFGVTKWYEDRSDSEKIPTLITVVSLSLILFCVFLIPIDIYTASSTQDGEGKVILNQGEIDRNNTFVKIGYYVLYALVLLFGFVLVPFAYFYYEEDDEDITLGAKVWAGCKYTIFTVVIVTVFLVVGIILFVVKPTEKPTTDNAKLWVQHILSNTAPEAAVSFAIASMATIGFLVWISYTAYGLAALPIELIRGRLVKAEDASNLQSDLNSTREKKRKIQSKYLGGKRISKRDESTLGLLDRKERVLSRQGERLHSQSIWYKIYAIFKPFFFIFGIIFLLFSILIWLSILLTSIDKAVNSYKLCSSSAACGFVLKNPEYFNPVDILLTKAAKFFPLDYVIVALIVIYVFLCTLSGIVKIGIRFLWIKLYELRRGASPPQGLLLAAVMLMLAILALNIEITSLAPQYTTFGTQRYNYTYVDGNNNNASQIKPCDFNSPIDACHMTQISQIVNRISIRTSFFGVIYFVATWIFLAFFVISIFIASFKRKASNFTRLAPYHLAKEPDDSEDSVSGRSFSSSMGNRQAVLLLVSLAACALAACPPSLPSGTIKWSTRSDWNQLNGDATISAGTTAVLDSSPQNSLGVIYVNGVLYILDATLSIVTQGIVVGTNGTLYIGTKDCPITKK</sequence>
<evidence type="ECO:0000256" key="1">
    <source>
        <dbReference type="ARBA" id="ARBA00004155"/>
    </source>
</evidence>
<feature type="transmembrane region" description="Helical" evidence="10">
    <location>
        <begin position="6"/>
        <end position="24"/>
    </location>
</feature>
<evidence type="ECO:0000256" key="6">
    <source>
        <dbReference type="ARBA" id="ARBA00022989"/>
    </source>
</evidence>
<feature type="transmembrane region" description="Helical" evidence="10">
    <location>
        <begin position="481"/>
        <end position="503"/>
    </location>
</feature>
<dbReference type="InterPro" id="IPR019316">
    <property type="entry name" value="G8_domain"/>
</dbReference>
<dbReference type="GO" id="GO:0005765">
    <property type="term" value="C:lysosomal membrane"/>
    <property type="evidence" value="ECO:0007669"/>
    <property type="project" value="UniProtKB-SubCell"/>
</dbReference>
<evidence type="ECO:0000259" key="11">
    <source>
        <dbReference type="PROSITE" id="PS51484"/>
    </source>
</evidence>
<evidence type="ECO:0000256" key="9">
    <source>
        <dbReference type="ARBA" id="ARBA00023285"/>
    </source>
</evidence>
<feature type="transmembrane region" description="Helical" evidence="10">
    <location>
        <begin position="400"/>
        <end position="418"/>
    </location>
</feature>
<protein>
    <submittedName>
        <fullName evidence="12">LMBR1-like region-containing protein</fullName>
    </submittedName>
</protein>
<evidence type="ECO:0000256" key="4">
    <source>
        <dbReference type="ARBA" id="ARBA00022628"/>
    </source>
</evidence>
<evidence type="ECO:0000256" key="8">
    <source>
        <dbReference type="ARBA" id="ARBA00023228"/>
    </source>
</evidence>
<keyword evidence="3" id="KW-0813">Transport</keyword>
<dbReference type="Pfam" id="PF10162">
    <property type="entry name" value="G8"/>
    <property type="match status" value="1"/>
</dbReference>
<proteinExistence type="inferred from homology"/>
<evidence type="ECO:0000256" key="5">
    <source>
        <dbReference type="ARBA" id="ARBA00022692"/>
    </source>
</evidence>
<keyword evidence="4" id="KW-0846">Cobalamin</keyword>
<feature type="transmembrane region" description="Helical" evidence="10">
    <location>
        <begin position="179"/>
        <end position="204"/>
    </location>
</feature>
<dbReference type="InterPro" id="IPR006876">
    <property type="entry name" value="LMBR1-like_membr_prot"/>
</dbReference>
<evidence type="ECO:0000313" key="13">
    <source>
        <dbReference type="Proteomes" id="UP000241769"/>
    </source>
</evidence>
<dbReference type="PANTHER" id="PTHR16130:SF2">
    <property type="entry name" value="LYSOSOMAL COBALAMIN TRANSPORT ESCORT PROTEIN LMBD1"/>
    <property type="match status" value="1"/>
</dbReference>
<dbReference type="AlphaFoldDB" id="A0A2P6N694"/>
<dbReference type="GO" id="GO:0031419">
    <property type="term" value="F:cobalamin binding"/>
    <property type="evidence" value="ECO:0007669"/>
    <property type="project" value="UniProtKB-KW"/>
</dbReference>
<evidence type="ECO:0000256" key="7">
    <source>
        <dbReference type="ARBA" id="ARBA00023136"/>
    </source>
</evidence>
<feature type="transmembrane region" description="Helical" evidence="10">
    <location>
        <begin position="133"/>
        <end position="152"/>
    </location>
</feature>
<keyword evidence="5 10" id="KW-0812">Transmembrane</keyword>
<dbReference type="Pfam" id="PF04791">
    <property type="entry name" value="LMBR1"/>
    <property type="match status" value="1"/>
</dbReference>
<comment type="subcellular location">
    <subcellularLocation>
        <location evidence="1">Lysosome membrane</location>
        <topology evidence="1">Multi-pass membrane protein</topology>
    </subcellularLocation>
</comment>
<feature type="transmembrane region" description="Helical" evidence="10">
    <location>
        <begin position="36"/>
        <end position="57"/>
    </location>
</feature>
<feature type="domain" description="G8" evidence="11">
    <location>
        <begin position="573"/>
        <end position="643"/>
    </location>
</feature>
<dbReference type="PANTHER" id="PTHR16130">
    <property type="entry name" value="LYSOSOMAL COBALAMIN TRANSPORTER-RELATED"/>
    <property type="match status" value="1"/>
</dbReference>
<evidence type="ECO:0000256" key="2">
    <source>
        <dbReference type="ARBA" id="ARBA00009901"/>
    </source>
</evidence>
<comment type="caution">
    <text evidence="12">The sequence shown here is derived from an EMBL/GenBank/DDBJ whole genome shotgun (WGS) entry which is preliminary data.</text>
</comment>
<feature type="transmembrane region" description="Helical" evidence="10">
    <location>
        <begin position="543"/>
        <end position="562"/>
    </location>
</feature>
<comment type="similarity">
    <text evidence="2">Belongs to the LIMR family. LMBRD1 subfamily.</text>
</comment>
<dbReference type="PROSITE" id="PS51484">
    <property type="entry name" value="G8"/>
    <property type="match status" value="1"/>
</dbReference>
<dbReference type="Proteomes" id="UP000241769">
    <property type="component" value="Unassembled WGS sequence"/>
</dbReference>
<reference evidence="12 13" key="1">
    <citation type="journal article" date="2018" name="Genome Biol. Evol.">
        <title>Multiple Roots of Fruiting Body Formation in Amoebozoa.</title>
        <authorList>
            <person name="Hillmann F."/>
            <person name="Forbes G."/>
            <person name="Novohradska S."/>
            <person name="Ferling I."/>
            <person name="Riege K."/>
            <person name="Groth M."/>
            <person name="Westermann M."/>
            <person name="Marz M."/>
            <person name="Spaller T."/>
            <person name="Winckler T."/>
            <person name="Schaap P."/>
            <person name="Glockner G."/>
        </authorList>
    </citation>
    <scope>NUCLEOTIDE SEQUENCE [LARGE SCALE GENOMIC DNA]</scope>
    <source>
        <strain evidence="12 13">Jena</strain>
    </source>
</reference>
<dbReference type="GO" id="GO:0072665">
    <property type="term" value="P:protein localization to vacuole"/>
    <property type="evidence" value="ECO:0007669"/>
    <property type="project" value="TreeGrafter"/>
</dbReference>
<keyword evidence="7 10" id="KW-0472">Membrane</keyword>
<keyword evidence="8" id="KW-0458">Lysosome</keyword>
<dbReference type="EMBL" id="MDYQ01000182">
    <property type="protein sequence ID" value="PRP79481.1"/>
    <property type="molecule type" value="Genomic_DNA"/>
</dbReference>
<keyword evidence="9" id="KW-0170">Cobalt</keyword>
<name>A0A2P6N694_9EUKA</name>